<evidence type="ECO:0000313" key="2">
    <source>
        <dbReference type="Proteomes" id="UP000001937"/>
    </source>
</evidence>
<organism evidence="1 2">
    <name type="scientific">Frankia casuarinae (strain DSM 45818 / CECT 9043 / HFP020203 / CcI3)</name>
    <dbReference type="NCBI Taxonomy" id="106370"/>
    <lineage>
        <taxon>Bacteria</taxon>
        <taxon>Bacillati</taxon>
        <taxon>Actinomycetota</taxon>
        <taxon>Actinomycetes</taxon>
        <taxon>Frankiales</taxon>
        <taxon>Frankiaceae</taxon>
        <taxon>Frankia</taxon>
    </lineage>
</organism>
<dbReference type="PANTHER" id="PTHR35754:SF2">
    <property type="entry name" value="ATP SYNTHASE SUBUNIT B"/>
    <property type="match status" value="1"/>
</dbReference>
<dbReference type="STRING" id="106370.Francci3_2693"/>
<sequence>MSRKLFWMRSLNEIGVLVRAVGIYRDFVAQVYFPAQGLSRWQRLRCAPVLLLVEYLVYRVDAVAELTRHASFDDADNRRLAILEAYKERFRALLRRLHAYNDAIAAQLDLGEEFVRLENKATSGLATGREDVLRLAELRSTDVRLLHLMIFALTRQSVDEQLVGLLWPVEVLADIANDLSHYQRDVESSTFNVLDSFTRLYGAAAPAELRAVMDHYEAQFQTLLAGFPADRRADLARLCTRRFRPGIDVIPVPRLAEKSVAPGSG</sequence>
<name>Q2J9I8_FRACC</name>
<dbReference type="KEGG" id="fra:Francci3_2693"/>
<proteinExistence type="predicted"/>
<dbReference type="eggNOG" id="ENOG5033UDC">
    <property type="taxonomic scope" value="Bacteria"/>
</dbReference>
<dbReference type="Proteomes" id="UP000001937">
    <property type="component" value="Chromosome"/>
</dbReference>
<reference evidence="1" key="2">
    <citation type="journal article" date="2007" name="Genome Res.">
        <title>Genome characteristics of facultatively symbiotic Frankia sp. strains reflect host range and host plant biogeography.</title>
        <authorList>
            <person name="Normand P."/>
            <person name="Lapierre P."/>
            <person name="Tisa L.S."/>
            <person name="Gogarten J.P."/>
            <person name="Alloisio N."/>
            <person name="Bagnarol E."/>
            <person name="Bassi C.A."/>
            <person name="Berry A.M."/>
            <person name="Bickhart D.M."/>
            <person name="Choisne N."/>
            <person name="Couloux A."/>
            <person name="Cournoyer B."/>
            <person name="Cruveiller S."/>
            <person name="Daubin V."/>
            <person name="Demange N."/>
            <person name="Francino M.P."/>
            <person name="Goltsman E."/>
            <person name="Huang Y."/>
            <person name="Kopp O.R."/>
            <person name="Labarre L."/>
            <person name="Lapidus A."/>
            <person name="Lavire C."/>
            <person name="Marechal J."/>
            <person name="Martinez M."/>
            <person name="Mastronunzio J.E."/>
            <person name="Mullin B.C."/>
            <person name="Niemann J."/>
            <person name="Pujic P."/>
            <person name="Rawnsley T."/>
            <person name="Rouy Z."/>
            <person name="Schenowitz C."/>
            <person name="Sellstedt A."/>
            <person name="Tavares F."/>
            <person name="Tomkins J.P."/>
            <person name="Vallenet D."/>
            <person name="Valverde C."/>
            <person name="Wall L.G."/>
            <person name="Wang Y."/>
            <person name="Medigue C."/>
            <person name="Benson D.R."/>
        </authorList>
    </citation>
    <scope>NUCLEOTIDE SEQUENCE [LARGE SCALE GENOMIC DNA]</scope>
    <source>
        <strain evidence="1">CcI3</strain>
    </source>
</reference>
<dbReference type="RefSeq" id="WP_011437089.1">
    <property type="nucleotide sequence ID" value="NC_007777.1"/>
</dbReference>
<dbReference type="EMBL" id="CP000249">
    <property type="protein sequence ID" value="ABD12054.1"/>
    <property type="molecule type" value="Genomic_DNA"/>
</dbReference>
<dbReference type="PANTHER" id="PTHR35754">
    <property type="entry name" value="ATP SYNTHASE SUBUNIT B"/>
    <property type="match status" value="1"/>
</dbReference>
<dbReference type="AlphaFoldDB" id="Q2J9I8"/>
<evidence type="ECO:0000313" key="1">
    <source>
        <dbReference type="EMBL" id="ABD12054.1"/>
    </source>
</evidence>
<keyword evidence="2" id="KW-1185">Reference proteome</keyword>
<dbReference type="HOGENOM" id="CLU_1048705_0_0_11"/>
<protein>
    <submittedName>
        <fullName evidence="1">Uncharacterized protein</fullName>
    </submittedName>
</protein>
<gene>
    <name evidence="1" type="ordered locus">Francci3_2693</name>
</gene>
<reference evidence="1" key="1">
    <citation type="submission" date="2006-01" db="EMBL/GenBank/DDBJ databases">
        <authorList>
            <consortium name="US DOE Joint Genome Institute"/>
            <person name="Copeland A."/>
            <person name="Lucas S."/>
            <person name="Lapidus A."/>
            <person name="Barry K."/>
            <person name="Detter J.C."/>
            <person name="Glavina T."/>
            <person name="Hammon N."/>
            <person name="Israni S."/>
            <person name="Pitluck S."/>
            <person name="Goltsman E."/>
            <person name="Martinez M."/>
            <person name="Schmutz J."/>
            <person name="Larimer F."/>
            <person name="Land M."/>
            <person name="Kyrpides N."/>
            <person name="Lykidis A."/>
            <person name="Francino P."/>
            <person name="Benson D.R."/>
            <person name="Huang Y."/>
            <person name="Mastronunzio J."/>
            <person name="Bickhart D."/>
            <person name="Niemann J."/>
            <person name="Rawnsley T."/>
            <person name="Tisa L.S."/>
            <person name="Richardson P."/>
        </authorList>
    </citation>
    <scope>NUCLEOTIDE SEQUENCE</scope>
    <source>
        <strain evidence="1">CcI3</strain>
    </source>
</reference>
<accession>Q2J9I8</accession>